<gene>
    <name evidence="2" type="ORF">GCM10007939_06520</name>
</gene>
<dbReference type="Pfam" id="PF11927">
    <property type="entry name" value="HODM_asu-like"/>
    <property type="match status" value="1"/>
</dbReference>
<reference evidence="3" key="1">
    <citation type="journal article" date="2019" name="Int. J. Syst. Evol. Microbiol.">
        <title>The Global Catalogue of Microorganisms (GCM) 10K type strain sequencing project: providing services to taxonomists for standard genome sequencing and annotation.</title>
        <authorList>
            <consortium name="The Broad Institute Genomics Platform"/>
            <consortium name="The Broad Institute Genome Sequencing Center for Infectious Disease"/>
            <person name="Wu L."/>
            <person name="Ma J."/>
        </authorList>
    </citation>
    <scope>NUCLEOTIDE SEQUENCE [LARGE SCALE GENOMIC DNA]</scope>
    <source>
        <strain evidence="3">NBRC 110140</strain>
    </source>
</reference>
<accession>A0ABQ5VT86</accession>
<dbReference type="RefSeq" id="WP_284376122.1">
    <property type="nucleotide sequence ID" value="NZ_BSNN01000002.1"/>
</dbReference>
<evidence type="ECO:0008006" key="4">
    <source>
        <dbReference type="Google" id="ProtNLM"/>
    </source>
</evidence>
<feature type="region of interest" description="Disordered" evidence="1">
    <location>
        <begin position="1"/>
        <end position="20"/>
    </location>
</feature>
<evidence type="ECO:0000256" key="1">
    <source>
        <dbReference type="SAM" id="MobiDB-lite"/>
    </source>
</evidence>
<organism evidence="2 3">
    <name type="scientific">Amylibacter marinus</name>
    <dbReference type="NCBI Taxonomy" id="1475483"/>
    <lineage>
        <taxon>Bacteria</taxon>
        <taxon>Pseudomonadati</taxon>
        <taxon>Pseudomonadota</taxon>
        <taxon>Alphaproteobacteria</taxon>
        <taxon>Rhodobacterales</taxon>
        <taxon>Paracoccaceae</taxon>
        <taxon>Amylibacter</taxon>
    </lineage>
</organism>
<dbReference type="InterPro" id="IPR021848">
    <property type="entry name" value="HODM_asu-like"/>
</dbReference>
<keyword evidence="3" id="KW-1185">Reference proteome</keyword>
<proteinExistence type="predicted"/>
<sequence>MTDFPPILQSQLPPELRDGQNRSRLPGLLALEPSKWILRDEAFAAQMRYADHLLSHRTAEVFQTLASSNEACTELRDLVVASVLRTEGYQKLPSGWVQRPDGVAVEICGCHPLIAARRLVQQDLCILQKPHDEHVLVGAALCFPASWCLADKIGRPMRRIHLPVTEYSNDLARRVQRILDNIQVDRPVWRMNRLLYRAPDLFHPCREDAPRDLDHCGDFIRSERQVLMKLPVTGAVVFGIHTFVVRGMA</sequence>
<dbReference type="Proteomes" id="UP001156694">
    <property type="component" value="Unassembled WGS sequence"/>
</dbReference>
<comment type="caution">
    <text evidence="2">The sequence shown here is derived from an EMBL/GenBank/DDBJ whole genome shotgun (WGS) entry which is preliminary data.</text>
</comment>
<name>A0ABQ5VT86_9RHOB</name>
<evidence type="ECO:0000313" key="2">
    <source>
        <dbReference type="EMBL" id="GLQ34369.1"/>
    </source>
</evidence>
<evidence type="ECO:0000313" key="3">
    <source>
        <dbReference type="Proteomes" id="UP001156694"/>
    </source>
</evidence>
<dbReference type="EMBL" id="BSNN01000002">
    <property type="protein sequence ID" value="GLQ34369.1"/>
    <property type="molecule type" value="Genomic_DNA"/>
</dbReference>
<protein>
    <recommendedName>
        <fullName evidence="4">DUF3445 domain-containing protein</fullName>
    </recommendedName>
</protein>